<dbReference type="AlphaFoldDB" id="A0A6V7B8Z6"/>
<organism evidence="1">
    <name type="scientific">Xanthomonas hortorum pv. gardneri</name>
    <dbReference type="NCBI Taxonomy" id="2754056"/>
    <lineage>
        <taxon>Bacteria</taxon>
        <taxon>Pseudomonadati</taxon>
        <taxon>Pseudomonadota</taxon>
        <taxon>Gammaproteobacteria</taxon>
        <taxon>Lysobacterales</taxon>
        <taxon>Lysobacteraceae</taxon>
        <taxon>Xanthomonas</taxon>
    </lineage>
</organism>
<reference evidence="1" key="1">
    <citation type="submission" date="2020-07" db="EMBL/GenBank/DDBJ databases">
        <authorList>
            <person name="Pothier F. J."/>
        </authorList>
    </citation>
    <scope>NUCLEOTIDE SEQUENCE</scope>
    <source>
        <strain evidence="1">CFBP 8129</strain>
    </source>
</reference>
<gene>
    <name evidence="1" type="ORF">CFBP8129_00830</name>
</gene>
<dbReference type="EMBL" id="LR828253">
    <property type="protein sequence ID" value="CAD0298566.1"/>
    <property type="molecule type" value="Genomic_DNA"/>
</dbReference>
<protein>
    <submittedName>
        <fullName evidence="1">Uncharacterized protein</fullName>
    </submittedName>
</protein>
<name>A0A6V7B8Z6_9XANT</name>
<accession>A0A6V7B8Z6</accession>
<proteinExistence type="predicted"/>
<dbReference type="EMBL" id="LR828253">
    <property type="protein sequence ID" value="CAD0298571.1"/>
    <property type="molecule type" value="Genomic_DNA"/>
</dbReference>
<evidence type="ECO:0000313" key="1">
    <source>
        <dbReference type="EMBL" id="CAD0298571.1"/>
    </source>
</evidence>
<sequence length="213" mass="24148">MNWQVAYTLQNLRKHHGADAARALSGDAVLITIPHQPQVLAVISDAYTISEQSTTHYHAQFPGLDFVCGYRKECVWEGEAISYLENRKIGWGSAGTLSSAAASGKANTTTHKDFSFSIRLIHQLRNIKKIVREYDRILSVTLVNCRHLRIAMIREYEPTADAIRSHWERFGPFDIAWNINPNGDPTQMAIEAGRQLGCQVMKWEELSVILRRN</sequence>
<dbReference type="RefSeq" id="WP_006452046.1">
    <property type="nucleotide sequence ID" value="NZ_CP018728.1"/>
</dbReference>